<dbReference type="STRING" id="1745343.A0A2J6QFD2"/>
<sequence length="327" mass="36813">MEQGKGIPTETASKADFTEYLLTKLHGYNESGTTDYNLLELFQDDFKDFTTTTFKRAYTPPELQRLRAYLHCGGVYVKQNHKCLSIPQSLFNVLKEETIHQWNDIEILEDGGIRDNLLIGPITSVFLTLYGYGDGTYGPRALPVEPTIVSTTPSPALPFASFRQESIPLHLQYKELPEEHQHRLRAFLNLPPAGIAKRTLAAGTRYFVTWDSVKRLDPEHPQLPHDRQLPPSLLEYPELPQLLESNTLKVLPVESIVDAFTAIITTAVPYTSTSLTTGHPGKSSVPYTSASLTFKNPAKPTYNANDLHEIDGLHEINSFEHGYWEVM</sequence>
<protein>
    <submittedName>
        <fullName evidence="1">Uncharacterized protein</fullName>
    </submittedName>
</protein>
<dbReference type="OrthoDB" id="3596768at2759"/>
<dbReference type="Proteomes" id="UP000235672">
    <property type="component" value="Unassembled WGS sequence"/>
</dbReference>
<dbReference type="AlphaFoldDB" id="A0A2J6QFD2"/>
<evidence type="ECO:0000313" key="1">
    <source>
        <dbReference type="EMBL" id="PMD24974.1"/>
    </source>
</evidence>
<organism evidence="1 2">
    <name type="scientific">Hyaloscypha hepaticicola</name>
    <dbReference type="NCBI Taxonomy" id="2082293"/>
    <lineage>
        <taxon>Eukaryota</taxon>
        <taxon>Fungi</taxon>
        <taxon>Dikarya</taxon>
        <taxon>Ascomycota</taxon>
        <taxon>Pezizomycotina</taxon>
        <taxon>Leotiomycetes</taxon>
        <taxon>Helotiales</taxon>
        <taxon>Hyaloscyphaceae</taxon>
        <taxon>Hyaloscypha</taxon>
    </lineage>
</organism>
<proteinExistence type="predicted"/>
<evidence type="ECO:0000313" key="2">
    <source>
        <dbReference type="Proteomes" id="UP000235672"/>
    </source>
</evidence>
<gene>
    <name evidence="1" type="ORF">NA56DRAFT_655946</name>
</gene>
<keyword evidence="2" id="KW-1185">Reference proteome</keyword>
<reference evidence="1 2" key="1">
    <citation type="submission" date="2016-05" db="EMBL/GenBank/DDBJ databases">
        <title>A degradative enzymes factory behind the ericoid mycorrhizal symbiosis.</title>
        <authorList>
            <consortium name="DOE Joint Genome Institute"/>
            <person name="Martino E."/>
            <person name="Morin E."/>
            <person name="Grelet G."/>
            <person name="Kuo A."/>
            <person name="Kohler A."/>
            <person name="Daghino S."/>
            <person name="Barry K."/>
            <person name="Choi C."/>
            <person name="Cichocki N."/>
            <person name="Clum A."/>
            <person name="Copeland A."/>
            <person name="Hainaut M."/>
            <person name="Haridas S."/>
            <person name="Labutti K."/>
            <person name="Lindquist E."/>
            <person name="Lipzen A."/>
            <person name="Khouja H.-R."/>
            <person name="Murat C."/>
            <person name="Ohm R."/>
            <person name="Olson A."/>
            <person name="Spatafora J."/>
            <person name="Veneault-Fourrey C."/>
            <person name="Henrissat B."/>
            <person name="Grigoriev I."/>
            <person name="Martin F."/>
            <person name="Perotto S."/>
        </authorList>
    </citation>
    <scope>NUCLEOTIDE SEQUENCE [LARGE SCALE GENOMIC DNA]</scope>
    <source>
        <strain evidence="1 2">UAMH 7357</strain>
    </source>
</reference>
<accession>A0A2J6QFD2</accession>
<dbReference type="EMBL" id="KZ613471">
    <property type="protein sequence ID" value="PMD24974.1"/>
    <property type="molecule type" value="Genomic_DNA"/>
</dbReference>
<name>A0A2J6QFD2_9HELO</name>